<keyword evidence="4 8" id="KW-0863">Zinc-finger</keyword>
<dbReference type="SMART" id="SM00184">
    <property type="entry name" value="RING"/>
    <property type="match status" value="1"/>
</dbReference>
<gene>
    <name evidence="10" type="ORF">FGO68_gene902</name>
</gene>
<proteinExistence type="predicted"/>
<dbReference type="InterPro" id="IPR001841">
    <property type="entry name" value="Znf_RING"/>
</dbReference>
<reference evidence="10" key="1">
    <citation type="submission" date="2019-06" db="EMBL/GenBank/DDBJ databases">
        <authorList>
            <person name="Zheng W."/>
        </authorList>
    </citation>
    <scope>NUCLEOTIDE SEQUENCE</scope>
    <source>
        <strain evidence="10">QDHG01</strain>
    </source>
</reference>
<keyword evidence="6" id="KW-1133">Transmembrane helix</keyword>
<dbReference type="AlphaFoldDB" id="A0A8J8SV10"/>
<evidence type="ECO:0000256" key="1">
    <source>
        <dbReference type="ARBA" id="ARBA00004370"/>
    </source>
</evidence>
<dbReference type="Proteomes" id="UP000785679">
    <property type="component" value="Unassembled WGS sequence"/>
</dbReference>
<dbReference type="PANTHER" id="PTHR46539:SF1">
    <property type="entry name" value="E3 UBIQUITIN-PROTEIN LIGASE ATL42"/>
    <property type="match status" value="1"/>
</dbReference>
<sequence>MNAEELQIDASPAQQSHVISESKESVTTIHNERCAVCFDSMLKNDLVKVLTCSHYYHIECIDQWLLVEKRCPMCMMYLDGTTHGEKKQLVQ</sequence>
<evidence type="ECO:0000313" key="11">
    <source>
        <dbReference type="Proteomes" id="UP000785679"/>
    </source>
</evidence>
<evidence type="ECO:0000259" key="9">
    <source>
        <dbReference type="PROSITE" id="PS50089"/>
    </source>
</evidence>
<evidence type="ECO:0000256" key="3">
    <source>
        <dbReference type="ARBA" id="ARBA00022723"/>
    </source>
</evidence>
<keyword evidence="5" id="KW-0862">Zinc</keyword>
<keyword evidence="2" id="KW-0812">Transmembrane</keyword>
<evidence type="ECO:0000256" key="5">
    <source>
        <dbReference type="ARBA" id="ARBA00022833"/>
    </source>
</evidence>
<dbReference type="PANTHER" id="PTHR46539">
    <property type="entry name" value="E3 UBIQUITIN-PROTEIN LIGASE ATL42"/>
    <property type="match status" value="1"/>
</dbReference>
<organism evidence="10 11">
    <name type="scientific">Halteria grandinella</name>
    <dbReference type="NCBI Taxonomy" id="5974"/>
    <lineage>
        <taxon>Eukaryota</taxon>
        <taxon>Sar</taxon>
        <taxon>Alveolata</taxon>
        <taxon>Ciliophora</taxon>
        <taxon>Intramacronucleata</taxon>
        <taxon>Spirotrichea</taxon>
        <taxon>Stichotrichia</taxon>
        <taxon>Sporadotrichida</taxon>
        <taxon>Halteriidae</taxon>
        <taxon>Halteria</taxon>
    </lineage>
</organism>
<evidence type="ECO:0000256" key="6">
    <source>
        <dbReference type="ARBA" id="ARBA00022989"/>
    </source>
</evidence>
<evidence type="ECO:0000256" key="4">
    <source>
        <dbReference type="ARBA" id="ARBA00022771"/>
    </source>
</evidence>
<dbReference type="Pfam" id="PF13639">
    <property type="entry name" value="zf-RING_2"/>
    <property type="match status" value="1"/>
</dbReference>
<feature type="domain" description="RING-type" evidence="9">
    <location>
        <begin position="34"/>
        <end position="74"/>
    </location>
</feature>
<dbReference type="GO" id="GO:0008270">
    <property type="term" value="F:zinc ion binding"/>
    <property type="evidence" value="ECO:0007669"/>
    <property type="project" value="UniProtKB-KW"/>
</dbReference>
<evidence type="ECO:0000313" key="10">
    <source>
        <dbReference type="EMBL" id="TNV71735.1"/>
    </source>
</evidence>
<dbReference type="InterPro" id="IPR013083">
    <property type="entry name" value="Znf_RING/FYVE/PHD"/>
</dbReference>
<dbReference type="SUPFAM" id="SSF57850">
    <property type="entry name" value="RING/U-box"/>
    <property type="match status" value="1"/>
</dbReference>
<evidence type="ECO:0000256" key="8">
    <source>
        <dbReference type="PROSITE-ProRule" id="PRU00175"/>
    </source>
</evidence>
<dbReference type="Gene3D" id="3.30.40.10">
    <property type="entry name" value="Zinc/RING finger domain, C3HC4 (zinc finger)"/>
    <property type="match status" value="1"/>
</dbReference>
<keyword evidence="11" id="KW-1185">Reference proteome</keyword>
<evidence type="ECO:0000256" key="7">
    <source>
        <dbReference type="ARBA" id="ARBA00023136"/>
    </source>
</evidence>
<keyword evidence="3" id="KW-0479">Metal-binding</keyword>
<comment type="subcellular location">
    <subcellularLocation>
        <location evidence="1">Membrane</location>
    </subcellularLocation>
</comment>
<dbReference type="OrthoDB" id="289886at2759"/>
<name>A0A8J8SV10_HALGN</name>
<dbReference type="EMBL" id="RRYP01028752">
    <property type="protein sequence ID" value="TNV71735.1"/>
    <property type="molecule type" value="Genomic_DNA"/>
</dbReference>
<keyword evidence="7" id="KW-0472">Membrane</keyword>
<evidence type="ECO:0000256" key="2">
    <source>
        <dbReference type="ARBA" id="ARBA00022692"/>
    </source>
</evidence>
<protein>
    <recommendedName>
        <fullName evidence="9">RING-type domain-containing protein</fullName>
    </recommendedName>
</protein>
<dbReference type="GO" id="GO:0016020">
    <property type="term" value="C:membrane"/>
    <property type="evidence" value="ECO:0007669"/>
    <property type="project" value="UniProtKB-SubCell"/>
</dbReference>
<accession>A0A8J8SV10</accession>
<comment type="caution">
    <text evidence="10">The sequence shown here is derived from an EMBL/GenBank/DDBJ whole genome shotgun (WGS) entry which is preliminary data.</text>
</comment>
<dbReference type="PROSITE" id="PS50089">
    <property type="entry name" value="ZF_RING_2"/>
    <property type="match status" value="1"/>
</dbReference>